<proteinExistence type="predicted"/>
<accession>A0A803MLW2</accession>
<feature type="region of interest" description="Disordered" evidence="1">
    <location>
        <begin position="1"/>
        <end position="25"/>
    </location>
</feature>
<protein>
    <submittedName>
        <fullName evidence="2">Uncharacterized protein</fullName>
    </submittedName>
</protein>
<organism evidence="2 3">
    <name type="scientific">Chenopodium quinoa</name>
    <name type="common">Quinoa</name>
    <dbReference type="NCBI Taxonomy" id="63459"/>
    <lineage>
        <taxon>Eukaryota</taxon>
        <taxon>Viridiplantae</taxon>
        <taxon>Streptophyta</taxon>
        <taxon>Embryophyta</taxon>
        <taxon>Tracheophyta</taxon>
        <taxon>Spermatophyta</taxon>
        <taxon>Magnoliopsida</taxon>
        <taxon>eudicotyledons</taxon>
        <taxon>Gunneridae</taxon>
        <taxon>Pentapetalae</taxon>
        <taxon>Caryophyllales</taxon>
        <taxon>Chenopodiaceae</taxon>
        <taxon>Chenopodioideae</taxon>
        <taxon>Atripliceae</taxon>
        <taxon>Chenopodium</taxon>
    </lineage>
</organism>
<dbReference type="RefSeq" id="XP_021765350.1">
    <property type="nucleotide sequence ID" value="XM_021909658.1"/>
</dbReference>
<dbReference type="PANTHER" id="PTHR37238">
    <property type="entry name" value="OS05G0532500 PROTEIN"/>
    <property type="match status" value="1"/>
</dbReference>
<evidence type="ECO:0000256" key="1">
    <source>
        <dbReference type="SAM" id="MobiDB-lite"/>
    </source>
</evidence>
<sequence>MAKTDGDSKKKLARRKPLRDVSNGGIKSIKSSLKKTKLKMAEELPPHYQNQQSNIADPLDRLLLVHSDISSLLRQIDEIVVQAVKVDTTDNERITEIKSFTTVLSEIHYSLKPWVPRLQKAIDVPHTESEIQFCETRVEGPVVDDQGDVHEVGTPEPAKFESLVSPSPLVSWRATGCVEERGKQLFFLTPLLRPQTTTSKARASTKLTVCEGISSSVTAAIFSSPCANEKSKKEKVEVVSENLESISDMRILSAQEIPVSDLSTSLITPCPKNPPVRAYVEPGHELTYRKIVKSHKSTPFPTGNQKIFESTDSESSSNEAQEKLGIRYLDLIGIKPSCKSAYGNRALDASPAWITSPPKCCTLLEPLDEKQSKHHASLQEVATTFNQKLCLDPKESRTNGHNQEEENKKFCLKGNTRSNFATVESTPLWKGSESTIYRGKRPGENTLKKELWTRFEAASTNGLNFPVSNDTSHKGFMEMLEEASCDESNVHPDAFR</sequence>
<evidence type="ECO:0000313" key="2">
    <source>
        <dbReference type="EnsemblPlants" id="AUR62031924-RA:cds"/>
    </source>
</evidence>
<dbReference type="AlphaFoldDB" id="A0A803MLW2"/>
<dbReference type="EnsemblPlants" id="AUR62031924-RA">
    <property type="protein sequence ID" value="AUR62031924-RA:cds"/>
    <property type="gene ID" value="AUR62031924"/>
</dbReference>
<evidence type="ECO:0000313" key="3">
    <source>
        <dbReference type="Proteomes" id="UP000596660"/>
    </source>
</evidence>
<name>A0A803MLW2_CHEQI</name>
<dbReference type="OrthoDB" id="1933187at2759"/>
<dbReference type="PANTHER" id="PTHR37238:SF1">
    <property type="entry name" value="OS05G0532500 PROTEIN"/>
    <property type="match status" value="1"/>
</dbReference>
<reference evidence="2" key="2">
    <citation type="submission" date="2021-03" db="UniProtKB">
        <authorList>
            <consortium name="EnsemblPlants"/>
        </authorList>
    </citation>
    <scope>IDENTIFICATION</scope>
</reference>
<reference evidence="2" key="1">
    <citation type="journal article" date="2017" name="Nature">
        <title>The genome of Chenopodium quinoa.</title>
        <authorList>
            <person name="Jarvis D.E."/>
            <person name="Ho Y.S."/>
            <person name="Lightfoot D.J."/>
            <person name="Schmoeckel S.M."/>
            <person name="Li B."/>
            <person name="Borm T.J.A."/>
            <person name="Ohyanagi H."/>
            <person name="Mineta K."/>
            <person name="Michell C.T."/>
            <person name="Saber N."/>
            <person name="Kharbatia N.M."/>
            <person name="Rupper R.R."/>
            <person name="Sharp A.R."/>
            <person name="Dally N."/>
            <person name="Boughton B.A."/>
            <person name="Woo Y.H."/>
            <person name="Gao G."/>
            <person name="Schijlen E.G.W.M."/>
            <person name="Guo X."/>
            <person name="Momin A.A."/>
            <person name="Negrao S."/>
            <person name="Al-Babili S."/>
            <person name="Gehring C."/>
            <person name="Roessner U."/>
            <person name="Jung C."/>
            <person name="Murphy K."/>
            <person name="Arold S.T."/>
            <person name="Gojobori T."/>
            <person name="van der Linden C.G."/>
            <person name="van Loo E.N."/>
            <person name="Jellen E.N."/>
            <person name="Maughan P.J."/>
            <person name="Tester M."/>
        </authorList>
    </citation>
    <scope>NUCLEOTIDE SEQUENCE [LARGE SCALE GENOMIC DNA]</scope>
    <source>
        <strain evidence="2">cv. PI 614886</strain>
    </source>
</reference>
<dbReference type="Gramene" id="AUR62031924-RA">
    <property type="protein sequence ID" value="AUR62031924-RA:cds"/>
    <property type="gene ID" value="AUR62031924"/>
</dbReference>
<dbReference type="KEGG" id="cqi:110729871"/>
<gene>
    <name evidence="2" type="primary">LOC110729871</name>
</gene>
<feature type="compositionally biased region" description="Basic and acidic residues" evidence="1">
    <location>
        <begin position="1"/>
        <end position="10"/>
    </location>
</feature>
<dbReference type="GeneID" id="110729871"/>
<keyword evidence="3" id="KW-1185">Reference proteome</keyword>
<dbReference type="OMA" id="PSSEYNC"/>
<dbReference type="Proteomes" id="UP000596660">
    <property type="component" value="Unplaced"/>
</dbReference>